<dbReference type="GO" id="GO:0003992">
    <property type="term" value="F:N2-acetyl-L-ornithine:2-oxoglutarate 5-aminotransferase activity"/>
    <property type="evidence" value="ECO:0007669"/>
    <property type="project" value="UniProtKB-UniRule"/>
</dbReference>
<dbReference type="InterPro" id="IPR015421">
    <property type="entry name" value="PyrdxlP-dep_Trfase_major"/>
</dbReference>
<keyword evidence="5 6" id="KW-0663">Pyridoxal phosphate</keyword>
<name>A0A846YQC8_9NOCA</name>
<keyword evidence="2 6" id="KW-0032">Aminotransferase</keyword>
<feature type="binding site" evidence="6">
    <location>
        <position position="275"/>
    </location>
    <ligand>
        <name>N(2)-acetyl-L-ornithine</name>
        <dbReference type="ChEBI" id="CHEBI:57805"/>
    </ligand>
</feature>
<dbReference type="PANTHER" id="PTHR11986:SF79">
    <property type="entry name" value="ACETYLORNITHINE AMINOTRANSFERASE, MITOCHONDRIAL"/>
    <property type="match status" value="1"/>
</dbReference>
<dbReference type="PIRSF" id="PIRSF000521">
    <property type="entry name" value="Transaminase_4ab_Lys_Orn"/>
    <property type="match status" value="1"/>
</dbReference>
<sequence length="399" mass="41749">MNTAQLRQRWSNVMMRNYPTPEVVLTRGNGAVVYDADGNRYVDFVGGIAVNSLGHAHQAILSAVMEQLGTLGHVSNLYGSEPVIELAETLLAHFGDGDGRAFFCNSGTEANEAAFKLARLTGRRKIIACDEAFHGRTMGALALTGQPSKRAPFEPMPPGVVHVPYGDAAILERAVDSDTAAVFLEPMLGESGVVVPPLDYLVRAREITARHGALLILDEVQTGIGRTGKMYAHQAFGITPDVMTLAKGLGAGLPIGAVLATGHAADLFTPGMHGTTFGGNPVSAAAALAVLRTIAEDGLLDHVESVGKRLSDGIAVLEHPLIADVRGAGLLIGIGLTRPVAPQVEARARAAGYLVNPAKPDVIRLAPPLVLTETQADNLVLDLPVILDEVLAATKGAQG</sequence>
<dbReference type="NCBIfam" id="TIGR00707">
    <property type="entry name" value="argD"/>
    <property type="match status" value="1"/>
</dbReference>
<dbReference type="AlphaFoldDB" id="A0A846YQC8"/>
<comment type="similarity">
    <text evidence="6">Belongs to the class-III pyridoxal-phosphate-dependent aminotransferase family. ArgD subfamily.</text>
</comment>
<keyword evidence="8" id="KW-1185">Reference proteome</keyword>
<evidence type="ECO:0000256" key="1">
    <source>
        <dbReference type="ARBA" id="ARBA00022571"/>
    </source>
</evidence>
<dbReference type="RefSeq" id="WP_062980313.1">
    <property type="nucleotide sequence ID" value="NZ_JAAXOT010000032.1"/>
</dbReference>
<dbReference type="Proteomes" id="UP000570678">
    <property type="component" value="Unassembled WGS sequence"/>
</dbReference>
<dbReference type="NCBIfam" id="NF002874">
    <property type="entry name" value="PRK03244.1"/>
    <property type="match status" value="1"/>
</dbReference>
<dbReference type="SUPFAM" id="SSF53383">
    <property type="entry name" value="PLP-dependent transferases"/>
    <property type="match status" value="1"/>
</dbReference>
<dbReference type="FunFam" id="3.40.640.10:FF:000004">
    <property type="entry name" value="Acetylornithine aminotransferase"/>
    <property type="match status" value="1"/>
</dbReference>
<evidence type="ECO:0000313" key="7">
    <source>
        <dbReference type="EMBL" id="NKY60963.1"/>
    </source>
</evidence>
<comment type="subunit">
    <text evidence="6">Homodimer.</text>
</comment>
<evidence type="ECO:0000256" key="5">
    <source>
        <dbReference type="ARBA" id="ARBA00022898"/>
    </source>
</evidence>
<dbReference type="HAMAP" id="MF_01107">
    <property type="entry name" value="ArgD_aminotrans_3"/>
    <property type="match status" value="1"/>
</dbReference>
<keyword evidence="6" id="KW-0963">Cytoplasm</keyword>
<dbReference type="InterPro" id="IPR049704">
    <property type="entry name" value="Aminotrans_3_PPA_site"/>
</dbReference>
<comment type="subcellular location">
    <subcellularLocation>
        <location evidence="6">Cytoplasm</location>
    </subcellularLocation>
</comment>
<dbReference type="InterPro" id="IPR050103">
    <property type="entry name" value="Class-III_PLP-dep_AT"/>
</dbReference>
<feature type="binding site" evidence="6">
    <location>
        <position position="136"/>
    </location>
    <ligand>
        <name>N(2)-acetyl-L-ornithine</name>
        <dbReference type="ChEBI" id="CHEBI:57805"/>
    </ligand>
</feature>
<protein>
    <recommendedName>
        <fullName evidence="6">Acetylornithine aminotransferase</fullName>
        <shortName evidence="6">ACOAT</shortName>
        <ecNumber evidence="6">2.6.1.11</ecNumber>
    </recommendedName>
</protein>
<keyword evidence="1 6" id="KW-0055">Arginine biosynthesis</keyword>
<keyword evidence="4 6" id="KW-0808">Transferase</keyword>
<reference evidence="7 8" key="1">
    <citation type="submission" date="2020-04" db="EMBL/GenBank/DDBJ databases">
        <title>MicrobeNet Type strains.</title>
        <authorList>
            <person name="Nicholson A.C."/>
        </authorList>
    </citation>
    <scope>NUCLEOTIDE SEQUENCE [LARGE SCALE GENOMIC DNA]</scope>
    <source>
        <strain evidence="7 8">JCM 3332</strain>
    </source>
</reference>
<dbReference type="PANTHER" id="PTHR11986">
    <property type="entry name" value="AMINOTRANSFERASE CLASS III"/>
    <property type="match status" value="1"/>
</dbReference>
<evidence type="ECO:0000256" key="4">
    <source>
        <dbReference type="ARBA" id="ARBA00022679"/>
    </source>
</evidence>
<organism evidence="7 8">
    <name type="scientific">Nocardia flavorosea</name>
    <dbReference type="NCBI Taxonomy" id="53429"/>
    <lineage>
        <taxon>Bacteria</taxon>
        <taxon>Bacillati</taxon>
        <taxon>Actinomycetota</taxon>
        <taxon>Actinomycetes</taxon>
        <taxon>Mycobacteriales</taxon>
        <taxon>Nocardiaceae</taxon>
        <taxon>Nocardia</taxon>
    </lineage>
</organism>
<comment type="catalytic activity">
    <reaction evidence="6">
        <text>N(2)-acetyl-L-ornithine + 2-oxoglutarate = N-acetyl-L-glutamate 5-semialdehyde + L-glutamate</text>
        <dbReference type="Rhea" id="RHEA:18049"/>
        <dbReference type="ChEBI" id="CHEBI:16810"/>
        <dbReference type="ChEBI" id="CHEBI:29123"/>
        <dbReference type="ChEBI" id="CHEBI:29985"/>
        <dbReference type="ChEBI" id="CHEBI:57805"/>
        <dbReference type="EC" id="2.6.1.11"/>
    </reaction>
</comment>
<dbReference type="InterPro" id="IPR005814">
    <property type="entry name" value="Aminotrans_3"/>
</dbReference>
<feature type="binding site" evidence="6">
    <location>
        <begin position="107"/>
        <end position="108"/>
    </location>
    <ligand>
        <name>pyridoxal 5'-phosphate</name>
        <dbReference type="ChEBI" id="CHEBI:597326"/>
    </ligand>
</feature>
<dbReference type="GO" id="GO:0006526">
    <property type="term" value="P:L-arginine biosynthetic process"/>
    <property type="evidence" value="ECO:0007669"/>
    <property type="project" value="UniProtKB-UniRule"/>
</dbReference>
<gene>
    <name evidence="6" type="primary">argD</name>
    <name evidence="7" type="ORF">HGA15_33475</name>
</gene>
<dbReference type="InterPro" id="IPR004636">
    <property type="entry name" value="AcOrn/SuccOrn_fam"/>
</dbReference>
<dbReference type="EC" id="2.6.1.11" evidence="6"/>
<dbReference type="Pfam" id="PF00202">
    <property type="entry name" value="Aminotran_3"/>
    <property type="match status" value="1"/>
</dbReference>
<feature type="binding site" evidence="6">
    <location>
        <position position="276"/>
    </location>
    <ligand>
        <name>pyridoxal 5'-phosphate</name>
        <dbReference type="ChEBI" id="CHEBI:597326"/>
    </ligand>
</feature>
<evidence type="ECO:0000256" key="2">
    <source>
        <dbReference type="ARBA" id="ARBA00022576"/>
    </source>
</evidence>
<comment type="pathway">
    <text evidence="6">Amino-acid biosynthesis; L-arginine biosynthesis; N(2)-acetyl-L-ornithine from L-glutamate: step 4/4.</text>
</comment>
<dbReference type="GO" id="GO:0042802">
    <property type="term" value="F:identical protein binding"/>
    <property type="evidence" value="ECO:0007669"/>
    <property type="project" value="TreeGrafter"/>
</dbReference>
<dbReference type="Gene3D" id="3.90.1150.10">
    <property type="entry name" value="Aspartate Aminotransferase, domain 1"/>
    <property type="match status" value="1"/>
</dbReference>
<comment type="miscellaneous">
    <text evidence="6">May also have succinyldiaminopimelate aminotransferase activity, thus carrying out the corresponding step in lysine biosynthesis.</text>
</comment>
<dbReference type="InterPro" id="IPR015424">
    <property type="entry name" value="PyrdxlP-dep_Trfase"/>
</dbReference>
<dbReference type="UniPathway" id="UPA00068">
    <property type="reaction ID" value="UER00109"/>
</dbReference>
<evidence type="ECO:0000256" key="6">
    <source>
        <dbReference type="HAMAP-Rule" id="MF_01107"/>
    </source>
</evidence>
<dbReference type="GO" id="GO:0005737">
    <property type="term" value="C:cytoplasm"/>
    <property type="evidence" value="ECO:0007669"/>
    <property type="project" value="UniProtKB-SubCell"/>
</dbReference>
<comment type="caution">
    <text evidence="7">The sequence shown here is derived from an EMBL/GenBank/DDBJ whole genome shotgun (WGS) entry which is preliminary data.</text>
</comment>
<evidence type="ECO:0000313" key="8">
    <source>
        <dbReference type="Proteomes" id="UP000570678"/>
    </source>
</evidence>
<dbReference type="NCBIfam" id="NF002325">
    <property type="entry name" value="PRK01278.1"/>
    <property type="match status" value="1"/>
</dbReference>
<dbReference type="EMBL" id="JAAXOT010000032">
    <property type="protein sequence ID" value="NKY60963.1"/>
    <property type="molecule type" value="Genomic_DNA"/>
</dbReference>
<feature type="binding site" evidence="6">
    <location>
        <begin position="218"/>
        <end position="221"/>
    </location>
    <ligand>
        <name>pyridoxal 5'-phosphate</name>
        <dbReference type="ChEBI" id="CHEBI:597326"/>
    </ligand>
</feature>
<proteinExistence type="inferred from homology"/>
<dbReference type="GO" id="GO:0030170">
    <property type="term" value="F:pyridoxal phosphate binding"/>
    <property type="evidence" value="ECO:0007669"/>
    <property type="project" value="InterPro"/>
</dbReference>
<keyword evidence="3 6" id="KW-0028">Amino-acid biosynthesis</keyword>
<feature type="binding site" evidence="6">
    <location>
        <position position="133"/>
    </location>
    <ligand>
        <name>pyridoxal 5'-phosphate</name>
        <dbReference type="ChEBI" id="CHEBI:597326"/>
    </ligand>
</feature>
<accession>A0A846YQC8</accession>
<dbReference type="Gene3D" id="3.40.640.10">
    <property type="entry name" value="Type I PLP-dependent aspartate aminotransferase-like (Major domain)"/>
    <property type="match status" value="1"/>
</dbReference>
<dbReference type="InterPro" id="IPR015422">
    <property type="entry name" value="PyrdxlP-dep_Trfase_small"/>
</dbReference>
<evidence type="ECO:0000256" key="3">
    <source>
        <dbReference type="ARBA" id="ARBA00022605"/>
    </source>
</evidence>
<dbReference type="CDD" id="cd00610">
    <property type="entry name" value="OAT_like"/>
    <property type="match status" value="1"/>
</dbReference>
<dbReference type="PROSITE" id="PS00600">
    <property type="entry name" value="AA_TRANSFER_CLASS_3"/>
    <property type="match status" value="1"/>
</dbReference>
<comment type="cofactor">
    <cofactor evidence="6">
        <name>pyridoxal 5'-phosphate</name>
        <dbReference type="ChEBI" id="CHEBI:597326"/>
    </cofactor>
    <text evidence="6">Binds 1 pyridoxal phosphate per subunit.</text>
</comment>
<feature type="modified residue" description="N6-(pyridoxal phosphate)lysine" evidence="6">
    <location>
        <position position="247"/>
    </location>
</feature>